<dbReference type="EMBL" id="VUOA01000019">
    <property type="protein sequence ID" value="KAA2237349.1"/>
    <property type="molecule type" value="Genomic_DNA"/>
</dbReference>
<comment type="caution">
    <text evidence="1">The sequence shown here is derived from an EMBL/GenBank/DDBJ whole genome shotgun (WGS) entry which is preliminary data.</text>
</comment>
<dbReference type="RefSeq" id="WP_149817073.1">
    <property type="nucleotide sequence ID" value="NZ_VUOA01000019.1"/>
</dbReference>
<sequence length="76" mass="8577">MAQINLAIFTRVLFISQYGRPEHRNGALARLALLKDALQADRRFPSTQPVLNAVETECWTWWHQVDAESARAIAAA</sequence>
<proteinExistence type="predicted"/>
<gene>
    <name evidence="1" type="ORF">F0L46_10140</name>
</gene>
<evidence type="ECO:0000313" key="2">
    <source>
        <dbReference type="Proteomes" id="UP000323142"/>
    </source>
</evidence>
<reference evidence="1 2" key="2">
    <citation type="submission" date="2019-09" db="EMBL/GenBank/DDBJ databases">
        <authorList>
            <person name="Jin C."/>
        </authorList>
    </citation>
    <scope>NUCLEOTIDE SEQUENCE [LARGE SCALE GENOMIC DNA]</scope>
    <source>
        <strain evidence="1 2">BN140002</strain>
    </source>
</reference>
<dbReference type="Proteomes" id="UP000323142">
    <property type="component" value="Unassembled WGS sequence"/>
</dbReference>
<keyword evidence="2" id="KW-1185">Reference proteome</keyword>
<accession>A0A5B2VG87</accession>
<reference evidence="1 2" key="1">
    <citation type="submission" date="2019-09" db="EMBL/GenBank/DDBJ databases">
        <title>Salinarimonas rosea gen. nov., sp. nov., a new member of the a-2 subgroup of the Proteobacteria.</title>
        <authorList>
            <person name="Liu J."/>
        </authorList>
    </citation>
    <scope>NUCLEOTIDE SEQUENCE [LARGE SCALE GENOMIC DNA]</scope>
    <source>
        <strain evidence="1 2">BN140002</strain>
    </source>
</reference>
<dbReference type="AlphaFoldDB" id="A0A5B2VG87"/>
<dbReference type="OrthoDB" id="8454552at2"/>
<name>A0A5B2VG87_9HYPH</name>
<evidence type="ECO:0000313" key="1">
    <source>
        <dbReference type="EMBL" id="KAA2237349.1"/>
    </source>
</evidence>
<protein>
    <submittedName>
        <fullName evidence="1">Uncharacterized protein</fullName>
    </submittedName>
</protein>
<organism evidence="1 2">
    <name type="scientific">Salinarimonas soli</name>
    <dbReference type="NCBI Taxonomy" id="1638099"/>
    <lineage>
        <taxon>Bacteria</taxon>
        <taxon>Pseudomonadati</taxon>
        <taxon>Pseudomonadota</taxon>
        <taxon>Alphaproteobacteria</taxon>
        <taxon>Hyphomicrobiales</taxon>
        <taxon>Salinarimonadaceae</taxon>
        <taxon>Salinarimonas</taxon>
    </lineage>
</organism>